<keyword evidence="4" id="KW-0560">Oxidoreductase</keyword>
<gene>
    <name evidence="9" type="ORF">DFR47_10760</name>
</gene>
<dbReference type="InterPro" id="IPR012336">
    <property type="entry name" value="Thioredoxin-like_fold"/>
</dbReference>
<keyword evidence="10" id="KW-1185">Reference proteome</keyword>
<evidence type="ECO:0000313" key="10">
    <source>
        <dbReference type="Proteomes" id="UP000252893"/>
    </source>
</evidence>
<evidence type="ECO:0000256" key="2">
    <source>
        <dbReference type="ARBA" id="ARBA00005791"/>
    </source>
</evidence>
<feature type="chain" id="PRO_5016769806" evidence="7">
    <location>
        <begin position="30"/>
        <end position="210"/>
    </location>
</feature>
<feature type="domain" description="Thioredoxin" evidence="8">
    <location>
        <begin position="20"/>
        <end position="204"/>
    </location>
</feature>
<evidence type="ECO:0000256" key="5">
    <source>
        <dbReference type="ARBA" id="ARBA00023157"/>
    </source>
</evidence>
<evidence type="ECO:0000256" key="3">
    <source>
        <dbReference type="ARBA" id="ARBA00022729"/>
    </source>
</evidence>
<dbReference type="EMBL" id="QNRH01000007">
    <property type="protein sequence ID" value="RBO92161.1"/>
    <property type="molecule type" value="Genomic_DNA"/>
</dbReference>
<protein>
    <submittedName>
        <fullName evidence="9">Protein-disulfide isomerase</fullName>
    </submittedName>
</protein>
<keyword evidence="5" id="KW-1015">Disulfide bond</keyword>
<dbReference type="RefSeq" id="WP_113945483.1">
    <property type="nucleotide sequence ID" value="NZ_JBHEEG010000009.1"/>
</dbReference>
<dbReference type="AlphaFoldDB" id="A0A366DPY2"/>
<dbReference type="PROSITE" id="PS51352">
    <property type="entry name" value="THIOREDOXIN_2"/>
    <property type="match status" value="1"/>
</dbReference>
<dbReference type="GO" id="GO:0016491">
    <property type="term" value="F:oxidoreductase activity"/>
    <property type="evidence" value="ECO:0007669"/>
    <property type="project" value="UniProtKB-KW"/>
</dbReference>
<evidence type="ECO:0000256" key="1">
    <source>
        <dbReference type="ARBA" id="ARBA00003565"/>
    </source>
</evidence>
<dbReference type="OrthoDB" id="9780147at2"/>
<keyword evidence="9" id="KW-0413">Isomerase</keyword>
<evidence type="ECO:0000256" key="6">
    <source>
        <dbReference type="ARBA" id="ARBA00023284"/>
    </source>
</evidence>
<comment type="similarity">
    <text evidence="2">Belongs to the thioredoxin family. DsbA subfamily.</text>
</comment>
<dbReference type="PANTHER" id="PTHR13887:SF14">
    <property type="entry name" value="DISULFIDE BOND FORMATION PROTEIN D"/>
    <property type="match status" value="1"/>
</dbReference>
<feature type="signal peptide" evidence="7">
    <location>
        <begin position="1"/>
        <end position="29"/>
    </location>
</feature>
<organism evidence="9 10">
    <name type="scientific">Pseudochrobactrum asaccharolyticum</name>
    <dbReference type="NCBI Taxonomy" id="354351"/>
    <lineage>
        <taxon>Bacteria</taxon>
        <taxon>Pseudomonadati</taxon>
        <taxon>Pseudomonadota</taxon>
        <taxon>Alphaproteobacteria</taxon>
        <taxon>Hyphomicrobiales</taxon>
        <taxon>Brucellaceae</taxon>
        <taxon>Pseudochrobactrum</taxon>
    </lineage>
</organism>
<dbReference type="Proteomes" id="UP000252893">
    <property type="component" value="Unassembled WGS sequence"/>
</dbReference>
<dbReference type="CDD" id="cd03023">
    <property type="entry name" value="DsbA_Com1_like"/>
    <property type="match status" value="1"/>
</dbReference>
<dbReference type="InterPro" id="IPR013766">
    <property type="entry name" value="Thioredoxin_domain"/>
</dbReference>
<dbReference type="Pfam" id="PF13462">
    <property type="entry name" value="Thioredoxin_4"/>
    <property type="match status" value="1"/>
</dbReference>
<keyword evidence="3 7" id="KW-0732">Signal</keyword>
<accession>A0A366DPY2</accession>
<comment type="caution">
    <text evidence="9">The sequence shown here is derived from an EMBL/GenBank/DDBJ whole genome shotgun (WGS) entry which is preliminary data.</text>
</comment>
<evidence type="ECO:0000313" key="9">
    <source>
        <dbReference type="EMBL" id="RBO92161.1"/>
    </source>
</evidence>
<name>A0A366DPY2_9HYPH</name>
<dbReference type="GO" id="GO:0016853">
    <property type="term" value="F:isomerase activity"/>
    <property type="evidence" value="ECO:0007669"/>
    <property type="project" value="UniProtKB-KW"/>
</dbReference>
<dbReference type="Gene3D" id="3.40.30.10">
    <property type="entry name" value="Glutaredoxin"/>
    <property type="match status" value="1"/>
</dbReference>
<dbReference type="PANTHER" id="PTHR13887">
    <property type="entry name" value="GLUTATHIONE S-TRANSFERASE KAPPA"/>
    <property type="match status" value="1"/>
</dbReference>
<evidence type="ECO:0000259" key="8">
    <source>
        <dbReference type="PROSITE" id="PS51352"/>
    </source>
</evidence>
<evidence type="ECO:0000256" key="4">
    <source>
        <dbReference type="ARBA" id="ARBA00023002"/>
    </source>
</evidence>
<comment type="function">
    <text evidence="1">May be required for disulfide bond formation in some proteins.</text>
</comment>
<reference evidence="9 10" key="1">
    <citation type="submission" date="2018-06" db="EMBL/GenBank/DDBJ databases">
        <title>Genomic Encyclopedia of Type Strains, Phase IV (KMG-IV): sequencing the most valuable type-strain genomes for metagenomic binning, comparative biology and taxonomic classification.</title>
        <authorList>
            <person name="Goeker M."/>
        </authorList>
    </citation>
    <scope>NUCLEOTIDE SEQUENCE [LARGE SCALE GENOMIC DNA]</scope>
    <source>
        <strain evidence="9 10">DSM 25619</strain>
    </source>
</reference>
<keyword evidence="6" id="KW-0676">Redox-active center</keyword>
<evidence type="ECO:0000256" key="7">
    <source>
        <dbReference type="SAM" id="SignalP"/>
    </source>
</evidence>
<dbReference type="SUPFAM" id="SSF52833">
    <property type="entry name" value="Thioredoxin-like"/>
    <property type="match status" value="1"/>
</dbReference>
<proteinExistence type="inferred from homology"/>
<dbReference type="InterPro" id="IPR036249">
    <property type="entry name" value="Thioredoxin-like_sf"/>
</dbReference>
<sequence>MQRRQFLQFSSGIALSASFLLAGQQAALAQEVDVNGILYDPEAPVGGNPKGDLTIVVFTDYNCIYCKKSGVDLAKVVKEDGNIRLVYKEWPILTESSVYGSQLALAAHFQGKYEQVHKALMAIPGGKVSKKAMLDAVKASGIDMQRLQADLNKNNGKITSQLQRVMSQAESIGVEGTPTHLIGPFRAMALDYAGFKMAVADARAREKATK</sequence>